<dbReference type="SFLD" id="SFLDG01386">
    <property type="entry name" value="main_SPASM_domain-containing"/>
    <property type="match status" value="1"/>
</dbReference>
<keyword evidence="3" id="KW-0408">Iron</keyword>
<protein>
    <recommendedName>
        <fullName evidence="5">Radical SAM core domain-containing protein</fullName>
    </recommendedName>
</protein>
<keyword evidence="2" id="KW-0479">Metal-binding</keyword>
<gene>
    <name evidence="6" type="ORF">S01H1_62992</name>
</gene>
<comment type="caution">
    <text evidence="6">The sequence shown here is derived from an EMBL/GenBank/DDBJ whole genome shotgun (WGS) entry which is preliminary data.</text>
</comment>
<evidence type="ECO:0000256" key="3">
    <source>
        <dbReference type="ARBA" id="ARBA00023004"/>
    </source>
</evidence>
<dbReference type="PANTHER" id="PTHR11228">
    <property type="entry name" value="RADICAL SAM DOMAIN PROTEIN"/>
    <property type="match status" value="1"/>
</dbReference>
<dbReference type="GO" id="GO:0051536">
    <property type="term" value="F:iron-sulfur cluster binding"/>
    <property type="evidence" value="ECO:0007669"/>
    <property type="project" value="UniProtKB-KW"/>
</dbReference>
<dbReference type="PANTHER" id="PTHR11228:SF7">
    <property type="entry name" value="PQQA PEPTIDE CYCLASE"/>
    <property type="match status" value="1"/>
</dbReference>
<dbReference type="Gene3D" id="3.20.20.70">
    <property type="entry name" value="Aldolase class I"/>
    <property type="match status" value="1"/>
</dbReference>
<dbReference type="GO" id="GO:0003824">
    <property type="term" value="F:catalytic activity"/>
    <property type="evidence" value="ECO:0007669"/>
    <property type="project" value="InterPro"/>
</dbReference>
<dbReference type="AlphaFoldDB" id="X0WM06"/>
<sequence length="182" mass="19608">MINVSKLYCGLAGQSDALRYSSEKTHRPIAVYNCTVRCNLKCLHCYSSSGASKSASELSTSQAKELISQLADYRCPVVLFSGGEPLLREDIFELIAHAGKVGIKAVLSTNGTLIDRSRAARLAGAGISYVGISIDGPELFHDKFRASKGSFQATMQGFANCRKAGIRMGLRFTITKHNAGQI</sequence>
<name>X0WM06_9ZZZZ</name>
<evidence type="ECO:0000259" key="5">
    <source>
        <dbReference type="PROSITE" id="PS51918"/>
    </source>
</evidence>
<dbReference type="InterPro" id="IPR013785">
    <property type="entry name" value="Aldolase_TIM"/>
</dbReference>
<dbReference type="GO" id="GO:0046872">
    <property type="term" value="F:metal ion binding"/>
    <property type="evidence" value="ECO:0007669"/>
    <property type="project" value="UniProtKB-KW"/>
</dbReference>
<dbReference type="PROSITE" id="PS51918">
    <property type="entry name" value="RADICAL_SAM"/>
    <property type="match status" value="1"/>
</dbReference>
<dbReference type="EMBL" id="BARS01041414">
    <property type="protein sequence ID" value="GAG31974.1"/>
    <property type="molecule type" value="Genomic_DNA"/>
</dbReference>
<dbReference type="Pfam" id="PF04055">
    <property type="entry name" value="Radical_SAM"/>
    <property type="match status" value="1"/>
</dbReference>
<reference evidence="6" key="1">
    <citation type="journal article" date="2014" name="Front. Microbiol.">
        <title>High frequency of phylogenetically diverse reductive dehalogenase-homologous genes in deep subseafloor sedimentary metagenomes.</title>
        <authorList>
            <person name="Kawai M."/>
            <person name="Futagami T."/>
            <person name="Toyoda A."/>
            <person name="Takaki Y."/>
            <person name="Nishi S."/>
            <person name="Hori S."/>
            <person name="Arai W."/>
            <person name="Tsubouchi T."/>
            <person name="Morono Y."/>
            <person name="Uchiyama I."/>
            <person name="Ito T."/>
            <person name="Fujiyama A."/>
            <person name="Inagaki F."/>
            <person name="Takami H."/>
        </authorList>
    </citation>
    <scope>NUCLEOTIDE SEQUENCE</scope>
    <source>
        <strain evidence="6">Expedition CK06-06</strain>
    </source>
</reference>
<evidence type="ECO:0000313" key="6">
    <source>
        <dbReference type="EMBL" id="GAG31974.1"/>
    </source>
</evidence>
<dbReference type="GO" id="GO:0006783">
    <property type="term" value="P:heme biosynthetic process"/>
    <property type="evidence" value="ECO:0007669"/>
    <property type="project" value="TreeGrafter"/>
</dbReference>
<dbReference type="SFLD" id="SFLDS00029">
    <property type="entry name" value="Radical_SAM"/>
    <property type="match status" value="1"/>
</dbReference>
<dbReference type="InterPro" id="IPR050377">
    <property type="entry name" value="Radical_SAM_PqqE_MftC-like"/>
</dbReference>
<dbReference type="InterPro" id="IPR058240">
    <property type="entry name" value="rSAM_sf"/>
</dbReference>
<dbReference type="InterPro" id="IPR007197">
    <property type="entry name" value="rSAM"/>
</dbReference>
<evidence type="ECO:0000256" key="1">
    <source>
        <dbReference type="ARBA" id="ARBA00022691"/>
    </source>
</evidence>
<proteinExistence type="predicted"/>
<dbReference type="SFLD" id="SFLDG01067">
    <property type="entry name" value="SPASM/twitch_domain_containing"/>
    <property type="match status" value="1"/>
</dbReference>
<feature type="non-terminal residue" evidence="6">
    <location>
        <position position="182"/>
    </location>
</feature>
<dbReference type="SUPFAM" id="SSF102114">
    <property type="entry name" value="Radical SAM enzymes"/>
    <property type="match status" value="1"/>
</dbReference>
<keyword evidence="4" id="KW-0411">Iron-sulfur</keyword>
<accession>X0WM06</accession>
<organism evidence="6">
    <name type="scientific">marine sediment metagenome</name>
    <dbReference type="NCBI Taxonomy" id="412755"/>
    <lineage>
        <taxon>unclassified sequences</taxon>
        <taxon>metagenomes</taxon>
        <taxon>ecological metagenomes</taxon>
    </lineage>
</organism>
<evidence type="ECO:0000256" key="4">
    <source>
        <dbReference type="ARBA" id="ARBA00023014"/>
    </source>
</evidence>
<feature type="domain" description="Radical SAM core" evidence="5">
    <location>
        <begin position="24"/>
        <end position="182"/>
    </location>
</feature>
<dbReference type="CDD" id="cd01335">
    <property type="entry name" value="Radical_SAM"/>
    <property type="match status" value="1"/>
</dbReference>
<evidence type="ECO:0000256" key="2">
    <source>
        <dbReference type="ARBA" id="ARBA00022723"/>
    </source>
</evidence>
<keyword evidence="1" id="KW-0949">S-adenosyl-L-methionine</keyword>